<evidence type="ECO:0000259" key="2">
    <source>
        <dbReference type="Pfam" id="PF14145"/>
    </source>
</evidence>
<feature type="transmembrane region" description="Helical" evidence="1">
    <location>
        <begin position="54"/>
        <end position="72"/>
    </location>
</feature>
<dbReference type="EMBL" id="CP047289">
    <property type="protein sequence ID" value="QUS36911.1"/>
    <property type="molecule type" value="Genomic_DNA"/>
</dbReference>
<evidence type="ECO:0000313" key="4">
    <source>
        <dbReference type="Proteomes" id="UP000679284"/>
    </source>
</evidence>
<protein>
    <recommendedName>
        <fullName evidence="2">YrhK domain-containing protein</fullName>
    </recommendedName>
</protein>
<keyword evidence="1" id="KW-1133">Transmembrane helix</keyword>
<organism evidence="3 4">
    <name type="scientific">Falsirhodobacter algicola</name>
    <dbReference type="NCBI Taxonomy" id="2692330"/>
    <lineage>
        <taxon>Bacteria</taxon>
        <taxon>Pseudomonadati</taxon>
        <taxon>Pseudomonadota</taxon>
        <taxon>Alphaproteobacteria</taxon>
        <taxon>Rhodobacterales</taxon>
        <taxon>Paracoccaceae</taxon>
        <taxon>Falsirhodobacter</taxon>
    </lineage>
</organism>
<keyword evidence="1" id="KW-0812">Transmembrane</keyword>
<feature type="domain" description="YrhK" evidence="2">
    <location>
        <begin position="23"/>
        <end position="78"/>
    </location>
</feature>
<dbReference type="Pfam" id="PF14145">
    <property type="entry name" value="YrhK"/>
    <property type="match status" value="1"/>
</dbReference>
<reference evidence="3" key="1">
    <citation type="submission" date="2020-01" db="EMBL/GenBank/DDBJ databases">
        <authorList>
            <person name="Yang Y."/>
            <person name="Kwon Y.M."/>
        </authorList>
    </citation>
    <scope>NUCLEOTIDE SEQUENCE</scope>
    <source>
        <strain evidence="3">PG104</strain>
    </source>
</reference>
<dbReference type="AlphaFoldDB" id="A0A8J8SLZ9"/>
<proteinExistence type="predicted"/>
<keyword evidence="1" id="KW-0472">Membrane</keyword>
<evidence type="ECO:0000256" key="1">
    <source>
        <dbReference type="SAM" id="Phobius"/>
    </source>
</evidence>
<dbReference type="KEGG" id="fap:GR316_06350"/>
<dbReference type="Proteomes" id="UP000679284">
    <property type="component" value="Chromosome"/>
</dbReference>
<evidence type="ECO:0000313" key="3">
    <source>
        <dbReference type="EMBL" id="QUS36911.1"/>
    </source>
</evidence>
<feature type="transmembrane region" description="Helical" evidence="1">
    <location>
        <begin position="26"/>
        <end position="48"/>
    </location>
</feature>
<sequence length="95" mass="10893">MSKHLFRHENREGSEHARRLYARYEIARTAVEFAAAICFLVGSVFFFYDALMTAATWLFTIGSVLFAARPTLKLVREIRLYRMGKTGKLARDTAS</sequence>
<keyword evidence="4" id="KW-1185">Reference proteome</keyword>
<accession>A0A8J8SLZ9</accession>
<name>A0A8J8SLZ9_9RHOB</name>
<dbReference type="InterPro" id="IPR025424">
    <property type="entry name" value="YrhK_domain"/>
</dbReference>
<gene>
    <name evidence="3" type="ORF">GR316_06350</name>
</gene>